<dbReference type="InterPro" id="IPR001304">
    <property type="entry name" value="C-type_lectin-like"/>
</dbReference>
<dbReference type="EnsemblMetazoa" id="HelroT178802">
    <property type="protein sequence ID" value="HelroP178802"/>
    <property type="gene ID" value="HelroG178802"/>
</dbReference>
<dbReference type="PROSITE" id="PS50041">
    <property type="entry name" value="C_TYPE_LECTIN_2"/>
    <property type="match status" value="1"/>
</dbReference>
<reference evidence="3" key="3">
    <citation type="submission" date="2015-06" db="UniProtKB">
        <authorList>
            <consortium name="EnsemblMetazoa"/>
        </authorList>
    </citation>
    <scope>IDENTIFICATION</scope>
</reference>
<dbReference type="KEGG" id="hro:HELRODRAFT_178802"/>
<evidence type="ECO:0000313" key="2">
    <source>
        <dbReference type="EMBL" id="ESN95887.1"/>
    </source>
</evidence>
<dbReference type="AlphaFoldDB" id="T1FDR4"/>
<dbReference type="SUPFAM" id="SSF56436">
    <property type="entry name" value="C-type lectin-like"/>
    <property type="match status" value="1"/>
</dbReference>
<reference evidence="4" key="1">
    <citation type="submission" date="2012-12" db="EMBL/GenBank/DDBJ databases">
        <authorList>
            <person name="Hellsten U."/>
            <person name="Grimwood J."/>
            <person name="Chapman J.A."/>
            <person name="Shapiro H."/>
            <person name="Aerts A."/>
            <person name="Otillar R.P."/>
            <person name="Terry A.Y."/>
            <person name="Boore J.L."/>
            <person name="Simakov O."/>
            <person name="Marletaz F."/>
            <person name="Cho S.-J."/>
            <person name="Edsinger-Gonzales E."/>
            <person name="Havlak P."/>
            <person name="Kuo D.-H."/>
            <person name="Larsson T."/>
            <person name="Lv J."/>
            <person name="Arendt D."/>
            <person name="Savage R."/>
            <person name="Osoegawa K."/>
            <person name="de Jong P."/>
            <person name="Lindberg D.R."/>
            <person name="Seaver E.C."/>
            <person name="Weisblat D.A."/>
            <person name="Putnam N.H."/>
            <person name="Grigoriev I.V."/>
            <person name="Rokhsar D.S."/>
        </authorList>
    </citation>
    <scope>NUCLEOTIDE SEQUENCE</scope>
</reference>
<dbReference type="EMBL" id="KB097496">
    <property type="protein sequence ID" value="ESN95887.1"/>
    <property type="molecule type" value="Genomic_DNA"/>
</dbReference>
<dbReference type="CTD" id="20206963"/>
<dbReference type="GeneID" id="20206963"/>
<organism evidence="3 4">
    <name type="scientific">Helobdella robusta</name>
    <name type="common">Californian leech</name>
    <dbReference type="NCBI Taxonomy" id="6412"/>
    <lineage>
        <taxon>Eukaryota</taxon>
        <taxon>Metazoa</taxon>
        <taxon>Spiralia</taxon>
        <taxon>Lophotrochozoa</taxon>
        <taxon>Annelida</taxon>
        <taxon>Clitellata</taxon>
        <taxon>Hirudinea</taxon>
        <taxon>Rhynchobdellida</taxon>
        <taxon>Glossiphoniidae</taxon>
        <taxon>Helobdella</taxon>
    </lineage>
</organism>
<evidence type="ECO:0000259" key="1">
    <source>
        <dbReference type="PROSITE" id="PS50041"/>
    </source>
</evidence>
<sequence length="262" mass="29783">MILSLKKVLYLVFIKTIMFLRIPSYKLFKPGRYIYTDNTINVPYDCITGRNLTYLTTSETDCCLACQTNRQFNCLAGNYYPADGRCEIFETWSEINFATGCLSFRKFGICPYGFIYSPDYKTCLKLLNLTTVTKYPWKMGLDFCNMIAPMAFMVKVDNLKKATYIINFVSKFGPGCRQLADNIVAWTGGSREDRQSGSGNFYWFGPNNSMTMINNMWLDMVPESCVALLSLPSEGMFFSAVYLAGESCLKENCVLCEAIPNM</sequence>
<reference evidence="2 4" key="2">
    <citation type="journal article" date="2013" name="Nature">
        <title>Insights into bilaterian evolution from three spiralian genomes.</title>
        <authorList>
            <person name="Simakov O."/>
            <person name="Marletaz F."/>
            <person name="Cho S.J."/>
            <person name="Edsinger-Gonzales E."/>
            <person name="Havlak P."/>
            <person name="Hellsten U."/>
            <person name="Kuo D.H."/>
            <person name="Larsson T."/>
            <person name="Lv J."/>
            <person name="Arendt D."/>
            <person name="Savage R."/>
            <person name="Osoegawa K."/>
            <person name="de Jong P."/>
            <person name="Grimwood J."/>
            <person name="Chapman J.A."/>
            <person name="Shapiro H."/>
            <person name="Aerts A."/>
            <person name="Otillar R.P."/>
            <person name="Terry A.Y."/>
            <person name="Boore J.L."/>
            <person name="Grigoriev I.V."/>
            <person name="Lindberg D.R."/>
            <person name="Seaver E.C."/>
            <person name="Weisblat D.A."/>
            <person name="Putnam N.H."/>
            <person name="Rokhsar D.S."/>
        </authorList>
    </citation>
    <scope>NUCLEOTIDE SEQUENCE</scope>
</reference>
<dbReference type="RefSeq" id="XP_009025933.1">
    <property type="nucleotide sequence ID" value="XM_009027685.1"/>
</dbReference>
<keyword evidence="4" id="KW-1185">Reference proteome</keyword>
<dbReference type="EMBL" id="AMQM01006558">
    <property type="status" value="NOT_ANNOTATED_CDS"/>
    <property type="molecule type" value="Genomic_DNA"/>
</dbReference>
<dbReference type="HOGENOM" id="CLU_1062754_0_0_1"/>
<name>T1FDR4_HELRO</name>
<proteinExistence type="predicted"/>
<dbReference type="Proteomes" id="UP000015101">
    <property type="component" value="Unassembled WGS sequence"/>
</dbReference>
<evidence type="ECO:0000313" key="3">
    <source>
        <dbReference type="EnsemblMetazoa" id="HelroP178802"/>
    </source>
</evidence>
<protein>
    <recommendedName>
        <fullName evidence="1">C-type lectin domain-containing protein</fullName>
    </recommendedName>
</protein>
<evidence type="ECO:0000313" key="4">
    <source>
        <dbReference type="Proteomes" id="UP000015101"/>
    </source>
</evidence>
<dbReference type="InParanoid" id="T1FDR4"/>
<gene>
    <name evidence="3" type="primary">20206963</name>
    <name evidence="2" type="ORF">HELRODRAFT_178802</name>
</gene>
<accession>T1FDR4</accession>
<dbReference type="InterPro" id="IPR016187">
    <property type="entry name" value="CTDL_fold"/>
</dbReference>
<feature type="domain" description="C-type lectin" evidence="1">
    <location>
        <begin position="123"/>
        <end position="257"/>
    </location>
</feature>